<dbReference type="EMBL" id="PEDL01000002">
    <property type="protein sequence ID" value="PHV71708.1"/>
    <property type="molecule type" value="Genomic_DNA"/>
</dbReference>
<reference evidence="1" key="1">
    <citation type="submission" date="2017-10" db="EMBL/GenBank/DDBJ databases">
        <title>Genome sequence of cellulolytic Lachnospiraceae bacterium XHS1971 isolated from hotspring sediment.</title>
        <authorList>
            <person name="Vasudevan G."/>
            <person name="Joshi A.J."/>
            <person name="Hivarkar S."/>
            <person name="Lanjekar V.B."/>
            <person name="Dhakephalkar P.K."/>
            <person name="Dagar S."/>
        </authorList>
    </citation>
    <scope>NUCLEOTIDE SEQUENCE</scope>
    <source>
        <strain evidence="1">XHS1971</strain>
    </source>
</reference>
<proteinExistence type="predicted"/>
<organism evidence="1 2">
    <name type="scientific">Sporanaerobium hydrogeniformans</name>
    <dbReference type="NCBI Taxonomy" id="3072179"/>
    <lineage>
        <taxon>Bacteria</taxon>
        <taxon>Bacillati</taxon>
        <taxon>Bacillota</taxon>
        <taxon>Clostridia</taxon>
        <taxon>Lachnospirales</taxon>
        <taxon>Lachnospiraceae</taxon>
        <taxon>Sporanaerobium</taxon>
    </lineage>
</organism>
<evidence type="ECO:0000313" key="2">
    <source>
        <dbReference type="Proteomes" id="UP000224460"/>
    </source>
</evidence>
<protein>
    <submittedName>
        <fullName evidence="1">Uncharacterized protein</fullName>
    </submittedName>
</protein>
<comment type="caution">
    <text evidence="1">The sequence shown here is derived from an EMBL/GenBank/DDBJ whole genome shotgun (WGS) entry which is preliminary data.</text>
</comment>
<dbReference type="Proteomes" id="UP000224460">
    <property type="component" value="Unassembled WGS sequence"/>
</dbReference>
<accession>A0AC61DFY8</accession>
<gene>
    <name evidence="1" type="ORF">CS063_03875</name>
</gene>
<keyword evidence="2" id="KW-1185">Reference proteome</keyword>
<name>A0AC61DFY8_9FIRM</name>
<evidence type="ECO:0000313" key="1">
    <source>
        <dbReference type="EMBL" id="PHV71708.1"/>
    </source>
</evidence>
<sequence>MKKWTHLQLISLLLGPVGLFLHVLYSYFPSHGERLYSASTNKLFIQFQSLFTGLFPFSFHEFLFYGLILFVFYLIIHTFIRSKNASQKQKLYFLSHLFNIGTFLSVTLFIFISFWGLNYSRPSLSETYGFHRTSYTHKELINLYSYLIKKCNTLRENLPENEVGVFTFQEDYRSIFKRAFLGYEEAASLFPTLGGNYGNPKPILASKLMNYTGITGFYSPFTGEANVSTAIPDLWLPCTTTHEMAHQRGYAHEEDANFIAFLTCSLHPDTDFQYSGYFLALLHTQSALWNVDKNLVKTLNTHLSSKVKTDLNYNNDFWSKYDGWIEEISAQINDSYLKANGVSDGEKSYGRMVNHLLDYYEAYLH</sequence>